<organism evidence="4 5">
    <name type="scientific">Gordonia amarae NBRC 15530</name>
    <dbReference type="NCBI Taxonomy" id="1075090"/>
    <lineage>
        <taxon>Bacteria</taxon>
        <taxon>Bacillati</taxon>
        <taxon>Actinomycetota</taxon>
        <taxon>Actinomycetes</taxon>
        <taxon>Mycobacteriales</taxon>
        <taxon>Gordoniaceae</taxon>
        <taxon>Gordonia</taxon>
    </lineage>
</organism>
<dbReference type="STRING" id="1075090.GOAMR_25_00010"/>
<dbReference type="eggNOG" id="COG0744">
    <property type="taxonomic scope" value="Bacteria"/>
</dbReference>
<dbReference type="Pfam" id="PF00912">
    <property type="entry name" value="Transgly"/>
    <property type="match status" value="1"/>
</dbReference>
<dbReference type="Proteomes" id="UP000006023">
    <property type="component" value="Unassembled WGS sequence"/>
</dbReference>
<dbReference type="PANTHER" id="PTHR32282">
    <property type="entry name" value="BINDING PROTEIN TRANSPEPTIDASE, PUTATIVE-RELATED"/>
    <property type="match status" value="1"/>
</dbReference>
<keyword evidence="1" id="KW-0808">Transferase</keyword>
<name>G7GMZ0_9ACTN</name>
<dbReference type="GO" id="GO:0009252">
    <property type="term" value="P:peptidoglycan biosynthetic process"/>
    <property type="evidence" value="ECO:0007669"/>
    <property type="project" value="TreeGrafter"/>
</dbReference>
<dbReference type="PANTHER" id="PTHR32282:SF33">
    <property type="entry name" value="PEPTIDOGLYCAN GLYCOSYLTRANSFERASE"/>
    <property type="match status" value="1"/>
</dbReference>
<keyword evidence="5" id="KW-1185">Reference proteome</keyword>
<evidence type="ECO:0000256" key="2">
    <source>
        <dbReference type="SAM" id="Phobius"/>
    </source>
</evidence>
<dbReference type="InterPro" id="IPR036950">
    <property type="entry name" value="PBP_transglycosylase"/>
</dbReference>
<evidence type="ECO:0000313" key="4">
    <source>
        <dbReference type="EMBL" id="GAB04965.1"/>
    </source>
</evidence>
<evidence type="ECO:0000256" key="1">
    <source>
        <dbReference type="ARBA" id="ARBA00022679"/>
    </source>
</evidence>
<dbReference type="GO" id="GO:0008955">
    <property type="term" value="F:peptidoglycan glycosyltransferase activity"/>
    <property type="evidence" value="ECO:0007669"/>
    <property type="project" value="TreeGrafter"/>
</dbReference>
<dbReference type="InterPro" id="IPR050396">
    <property type="entry name" value="Glycosyltr_51/Transpeptidase"/>
</dbReference>
<sequence>MIGTYPVGVLLLKKLWPLTWACLLAGVLVAGLLYPAASGLGVVSNRAASAVENVSSELVDGAMPEVTTMTDVNGKPLAVLYDQYRYQVGYNDISPNMIRAIISIEDRRFLEHDGVDWKGTIRAALKNSSSGEVQQGASTLDQQYIKNYQLLVLARTEAERESAVETTPARKLREVRMALTMEQTLRDQAKREKGLSDAAAKQEAKKQIVTRYLNVVPFGNNSYGIEAAAQTYFGKKAKDLTLAESALLAGTVQSSEALNPYTNPEGSLERRNTVLDTMITNFPEMRAEIEKAQAEPLGVLRKPRTPQQGCIAA</sequence>
<feature type="domain" description="Glycosyl transferase family 51" evidence="3">
    <location>
        <begin position="74"/>
        <end position="278"/>
    </location>
</feature>
<keyword evidence="2" id="KW-1133">Transmembrane helix</keyword>
<evidence type="ECO:0000259" key="3">
    <source>
        <dbReference type="Pfam" id="PF00912"/>
    </source>
</evidence>
<dbReference type="SUPFAM" id="SSF53955">
    <property type="entry name" value="Lysozyme-like"/>
    <property type="match status" value="1"/>
</dbReference>
<accession>G7GMZ0</accession>
<feature type="non-terminal residue" evidence="4">
    <location>
        <position position="313"/>
    </location>
</feature>
<dbReference type="AlphaFoldDB" id="G7GMZ0"/>
<dbReference type="GO" id="GO:0030288">
    <property type="term" value="C:outer membrane-bounded periplasmic space"/>
    <property type="evidence" value="ECO:0007669"/>
    <property type="project" value="TreeGrafter"/>
</dbReference>
<reference evidence="4 5" key="1">
    <citation type="submission" date="2011-11" db="EMBL/GenBank/DDBJ databases">
        <title>Whole genome shotgun sequence of Gordonia amarae NBRC 15530.</title>
        <authorList>
            <person name="Takarada H."/>
            <person name="Hosoyama A."/>
            <person name="Tsuchikane K."/>
            <person name="Katsumata H."/>
            <person name="Yamazaki S."/>
            <person name="Fujita N."/>
        </authorList>
    </citation>
    <scope>NUCLEOTIDE SEQUENCE [LARGE SCALE GENOMIC DNA]</scope>
    <source>
        <strain evidence="4 5">NBRC 15530</strain>
    </source>
</reference>
<comment type="caution">
    <text evidence="4">The sequence shown here is derived from an EMBL/GenBank/DDBJ whole genome shotgun (WGS) entry which is preliminary data.</text>
</comment>
<dbReference type="InterPro" id="IPR001264">
    <property type="entry name" value="Glyco_trans_51"/>
</dbReference>
<dbReference type="Gene3D" id="1.10.3810.10">
    <property type="entry name" value="Biosynthetic peptidoglycan transglycosylase-like"/>
    <property type="match status" value="1"/>
</dbReference>
<dbReference type="InterPro" id="IPR023346">
    <property type="entry name" value="Lysozyme-like_dom_sf"/>
</dbReference>
<evidence type="ECO:0000313" key="5">
    <source>
        <dbReference type="Proteomes" id="UP000006023"/>
    </source>
</evidence>
<keyword evidence="2" id="KW-0472">Membrane</keyword>
<dbReference type="EMBL" id="BAED01000025">
    <property type="protein sequence ID" value="GAB04965.1"/>
    <property type="molecule type" value="Genomic_DNA"/>
</dbReference>
<keyword evidence="2" id="KW-0812">Transmembrane</keyword>
<protein>
    <submittedName>
        <fullName evidence="4">Putative penicillin-binding protein</fullName>
    </submittedName>
</protein>
<feature type="transmembrane region" description="Helical" evidence="2">
    <location>
        <begin position="15"/>
        <end position="36"/>
    </location>
</feature>
<gene>
    <name evidence="4" type="ORF">GOAMR_25_00010</name>
</gene>
<proteinExistence type="predicted"/>